<dbReference type="Proteomes" id="UP001603857">
    <property type="component" value="Unassembled WGS sequence"/>
</dbReference>
<comment type="caution">
    <text evidence="1">The sequence shown here is derived from an EMBL/GenBank/DDBJ whole genome shotgun (WGS) entry which is preliminary data.</text>
</comment>
<dbReference type="PANTHER" id="PTHR33914">
    <property type="entry name" value="18S PRE-RIBOSOMAL ASSEMBLY PROTEIN GAR2-LIKE PROTEIN"/>
    <property type="match status" value="1"/>
</dbReference>
<reference evidence="1 2" key="1">
    <citation type="submission" date="2024-08" db="EMBL/GenBank/DDBJ databases">
        <title>Insights into the chromosomal genome structure of Flemingia macrophylla.</title>
        <authorList>
            <person name="Ding Y."/>
            <person name="Zhao Y."/>
            <person name="Bi W."/>
            <person name="Wu M."/>
            <person name="Zhao G."/>
            <person name="Gong Y."/>
            <person name="Li W."/>
            <person name="Zhang P."/>
        </authorList>
    </citation>
    <scope>NUCLEOTIDE SEQUENCE [LARGE SCALE GENOMIC DNA]</scope>
    <source>
        <strain evidence="1">DYQJB</strain>
        <tissue evidence="1">Leaf</tissue>
    </source>
</reference>
<evidence type="ECO:0000313" key="1">
    <source>
        <dbReference type="EMBL" id="KAL2338239.1"/>
    </source>
</evidence>
<dbReference type="EMBL" id="JBGMDY010000004">
    <property type="protein sequence ID" value="KAL2338239.1"/>
    <property type="molecule type" value="Genomic_DNA"/>
</dbReference>
<proteinExistence type="predicted"/>
<keyword evidence="2" id="KW-1185">Reference proteome</keyword>
<dbReference type="InterPro" id="IPR040378">
    <property type="entry name" value="BASL"/>
</dbReference>
<name>A0ABD1MR14_9FABA</name>
<dbReference type="PANTHER" id="PTHR33914:SF3">
    <property type="entry name" value="PROTEIN BREAKING OF ASYMMETRY IN THE STOMATAL LINEAGE"/>
    <property type="match status" value="1"/>
</dbReference>
<evidence type="ECO:0000313" key="2">
    <source>
        <dbReference type="Proteomes" id="UP001603857"/>
    </source>
</evidence>
<protein>
    <submittedName>
        <fullName evidence="1">Uncharacterized protein</fullName>
    </submittedName>
</protein>
<dbReference type="AlphaFoldDB" id="A0ABD1MR14"/>
<organism evidence="1 2">
    <name type="scientific">Flemingia macrophylla</name>
    <dbReference type="NCBI Taxonomy" id="520843"/>
    <lineage>
        <taxon>Eukaryota</taxon>
        <taxon>Viridiplantae</taxon>
        <taxon>Streptophyta</taxon>
        <taxon>Embryophyta</taxon>
        <taxon>Tracheophyta</taxon>
        <taxon>Spermatophyta</taxon>
        <taxon>Magnoliopsida</taxon>
        <taxon>eudicotyledons</taxon>
        <taxon>Gunneridae</taxon>
        <taxon>Pentapetalae</taxon>
        <taxon>rosids</taxon>
        <taxon>fabids</taxon>
        <taxon>Fabales</taxon>
        <taxon>Fabaceae</taxon>
        <taxon>Papilionoideae</taxon>
        <taxon>50 kb inversion clade</taxon>
        <taxon>NPAAA clade</taxon>
        <taxon>indigoferoid/millettioid clade</taxon>
        <taxon>Phaseoleae</taxon>
        <taxon>Flemingia</taxon>
    </lineage>
</organism>
<gene>
    <name evidence="1" type="ORF">Fmac_012685</name>
</gene>
<accession>A0ABD1MR14</accession>
<sequence>MAFDKKNIKGFNSICNNNLSQPSKTCHSKRQLNNPIIKDKDKRVPIGNKFDHSSWSLSVDEYYIEFFFGKDVAQRDKGVKSKAPIKSLNGMHKNPTPVYRKLKYLEDQEHVSELNIHEKRSNASYHHNDENRVTPSYKEVQCGNPEFSMHEEERVMVHTREKRSNANRHHNDEDRVTPSYKEVQCHNPEFSMHEEEREMVHTGTQQYSDRIRRASYVEGIEGYAESRNSDRSEDSRGSFAFPILGWEWIGSPVQMPKSEDLHQRKHKARAGRFQCCRF</sequence>